<dbReference type="InterPro" id="IPR035965">
    <property type="entry name" value="PAS-like_dom_sf"/>
</dbReference>
<dbReference type="PROSITE" id="PS50112">
    <property type="entry name" value="PAS"/>
    <property type="match status" value="1"/>
</dbReference>
<dbReference type="CDD" id="cd00082">
    <property type="entry name" value="HisKA"/>
    <property type="match status" value="1"/>
</dbReference>
<feature type="domain" description="Histidine kinase" evidence="14">
    <location>
        <begin position="591"/>
        <end position="813"/>
    </location>
</feature>
<dbReference type="EMBL" id="LCDG01000008">
    <property type="protein sequence ID" value="KKS47364.1"/>
    <property type="molecule type" value="Genomic_DNA"/>
</dbReference>
<evidence type="ECO:0000256" key="7">
    <source>
        <dbReference type="ARBA" id="ARBA00022741"/>
    </source>
</evidence>
<dbReference type="SUPFAM" id="SSF47384">
    <property type="entry name" value="Homodimeric domain of signal transducing histidine kinase"/>
    <property type="match status" value="1"/>
</dbReference>
<evidence type="ECO:0000256" key="10">
    <source>
        <dbReference type="ARBA" id="ARBA00022989"/>
    </source>
</evidence>
<name>A0A0G0ZFA3_9BACT</name>
<keyword evidence="8" id="KW-0418">Kinase</keyword>
<keyword evidence="7" id="KW-0547">Nucleotide-binding</keyword>
<gene>
    <name evidence="17" type="ORF">UV12_C0008G0032</name>
</gene>
<dbReference type="Pfam" id="PF00672">
    <property type="entry name" value="HAMP"/>
    <property type="match status" value="1"/>
</dbReference>
<dbReference type="Gene3D" id="6.10.340.10">
    <property type="match status" value="1"/>
</dbReference>
<dbReference type="GO" id="GO:0000156">
    <property type="term" value="F:phosphorelay response regulator activity"/>
    <property type="evidence" value="ECO:0007669"/>
    <property type="project" value="TreeGrafter"/>
</dbReference>
<accession>A0A0G0ZFA3</accession>
<dbReference type="GO" id="GO:0030295">
    <property type="term" value="F:protein kinase activator activity"/>
    <property type="evidence" value="ECO:0007669"/>
    <property type="project" value="TreeGrafter"/>
</dbReference>
<dbReference type="GO" id="GO:0005524">
    <property type="term" value="F:ATP binding"/>
    <property type="evidence" value="ECO:0007669"/>
    <property type="project" value="UniProtKB-KW"/>
</dbReference>
<dbReference type="SMART" id="SM00387">
    <property type="entry name" value="HATPase_c"/>
    <property type="match status" value="1"/>
</dbReference>
<keyword evidence="11" id="KW-0902">Two-component regulatory system</keyword>
<feature type="transmembrane region" description="Helical" evidence="13">
    <location>
        <begin position="7"/>
        <end position="26"/>
    </location>
</feature>
<dbReference type="CDD" id="cd00075">
    <property type="entry name" value="HATPase"/>
    <property type="match status" value="1"/>
</dbReference>
<dbReference type="InterPro" id="IPR003661">
    <property type="entry name" value="HisK_dim/P_dom"/>
</dbReference>
<dbReference type="Gene3D" id="1.10.287.130">
    <property type="match status" value="1"/>
</dbReference>
<evidence type="ECO:0000313" key="17">
    <source>
        <dbReference type="EMBL" id="KKS47364.1"/>
    </source>
</evidence>
<comment type="catalytic activity">
    <reaction evidence="1">
        <text>ATP + protein L-histidine = ADP + protein N-phospho-L-histidine.</text>
        <dbReference type="EC" id="2.7.13.3"/>
    </reaction>
</comment>
<evidence type="ECO:0000256" key="4">
    <source>
        <dbReference type="ARBA" id="ARBA00022553"/>
    </source>
</evidence>
<keyword evidence="6 13" id="KW-0812">Transmembrane</keyword>
<dbReference type="STRING" id="1618756.UV12_C0008G0032"/>
<feature type="domain" description="PAS" evidence="15">
    <location>
        <begin position="455"/>
        <end position="502"/>
    </location>
</feature>
<dbReference type="InterPro" id="IPR036097">
    <property type="entry name" value="HisK_dim/P_sf"/>
</dbReference>
<dbReference type="PANTHER" id="PTHR42878:SF7">
    <property type="entry name" value="SENSOR HISTIDINE KINASE GLRK"/>
    <property type="match status" value="1"/>
</dbReference>
<feature type="domain" description="HAMP" evidence="16">
    <location>
        <begin position="355"/>
        <end position="401"/>
    </location>
</feature>
<comment type="caution">
    <text evidence="17">The sequence shown here is derived from an EMBL/GenBank/DDBJ whole genome shotgun (WGS) entry which is preliminary data.</text>
</comment>
<keyword evidence="5" id="KW-0808">Transferase</keyword>
<dbReference type="InterPro" id="IPR036890">
    <property type="entry name" value="HATPase_C_sf"/>
</dbReference>
<dbReference type="InterPro" id="IPR004358">
    <property type="entry name" value="Sig_transdc_His_kin-like_C"/>
</dbReference>
<sequence>MNLRTKTTLFFGIFFIVVTAVIVLFIESVVSNTFRKQIATDFFVIAEQSEGTYFAFLDGLKIHATNWLSDTKVQDLSKKVLSSKAGTSERARYEKDFLTYFTKSKMPYHKTVFLVDLLDKNGIVIASTKADRIGTNELDEELKLGAHHFSKAIVSSFGEVFVKSFVFESDESDEPMTHVAMRVFELNEEGVPEEFDAVILIHFANTDQIAHTLGVDVFEADGDIPETRVSRTAFLESYKTSDIYLVNSESVMVTPSRYMRNVRLMQKVDTLPVRECIDNGKEITAEYENFQGVRVLGASMCFPDDGLVLIVEVQKDEIFAPLDIINRITLAGGISVIVIGILIATFFIRKPLAHLSNIVNVAKRVRDGDLSVTVGVKTKDEIGALASMFNTMITSLRSSQIELQKSKIQIEEKAMLLQTDIEKHEKQEKFLDESKRATLNLLEDSWKAKERLEEEGYRLQTILASIGDGLILVDGTYSITLINNIAMEMFGMKMGELVGKDLRTIVTLWKKQKDVIPHSMWPTEEVFLTKKVVVGTLDQDFSISTEKHPEKTPIVFSISPLGGGLSGVVITFRDASKERELDDAKSGFISVASHQLRTPLTSIRWYSEMLLSEDAGALNETQKDFMKEVHGGAERLYQTVDLLLGISRVESGKLKSDRTQVELGSFTAEITKELAPQIDMKELALTVVPPEGAPVSVWLDSLTLRQVILNLISNAIRYTNPKGIIEIKWWLGDEGKEVVYMVHDNGIGIPEAQRSRIFSKFFRAENARAQVPDGSGLGLALVKDLVISWGGRVWFETEDGKGTSFFFTVPLYTEVADNNEHGKIEGKE</sequence>
<feature type="transmembrane region" description="Helical" evidence="13">
    <location>
        <begin position="328"/>
        <end position="348"/>
    </location>
</feature>
<dbReference type="SUPFAM" id="SSF55785">
    <property type="entry name" value="PYP-like sensor domain (PAS domain)"/>
    <property type="match status" value="1"/>
</dbReference>
<evidence type="ECO:0000256" key="9">
    <source>
        <dbReference type="ARBA" id="ARBA00022840"/>
    </source>
</evidence>
<evidence type="ECO:0000256" key="5">
    <source>
        <dbReference type="ARBA" id="ARBA00022679"/>
    </source>
</evidence>
<dbReference type="EC" id="2.7.13.3" evidence="3"/>
<dbReference type="PANTHER" id="PTHR42878">
    <property type="entry name" value="TWO-COMPONENT HISTIDINE KINASE"/>
    <property type="match status" value="1"/>
</dbReference>
<evidence type="ECO:0000256" key="1">
    <source>
        <dbReference type="ARBA" id="ARBA00000085"/>
    </source>
</evidence>
<dbReference type="PROSITE" id="PS50885">
    <property type="entry name" value="HAMP"/>
    <property type="match status" value="1"/>
</dbReference>
<evidence type="ECO:0000256" key="8">
    <source>
        <dbReference type="ARBA" id="ARBA00022777"/>
    </source>
</evidence>
<evidence type="ECO:0000259" key="16">
    <source>
        <dbReference type="PROSITE" id="PS50885"/>
    </source>
</evidence>
<proteinExistence type="predicted"/>
<dbReference type="Proteomes" id="UP000034704">
    <property type="component" value="Unassembled WGS sequence"/>
</dbReference>
<keyword evidence="12 13" id="KW-0472">Membrane</keyword>
<keyword evidence="9" id="KW-0067">ATP-binding</keyword>
<dbReference type="SUPFAM" id="SSF55874">
    <property type="entry name" value="ATPase domain of HSP90 chaperone/DNA topoisomerase II/histidine kinase"/>
    <property type="match status" value="1"/>
</dbReference>
<dbReference type="AlphaFoldDB" id="A0A0G0ZFA3"/>
<comment type="subcellular location">
    <subcellularLocation>
        <location evidence="2">Membrane</location>
        <topology evidence="2">Multi-pass membrane protein</topology>
    </subcellularLocation>
</comment>
<dbReference type="InterPro" id="IPR003660">
    <property type="entry name" value="HAMP_dom"/>
</dbReference>
<dbReference type="SUPFAM" id="SSF158472">
    <property type="entry name" value="HAMP domain-like"/>
    <property type="match status" value="1"/>
</dbReference>
<dbReference type="CDD" id="cd06225">
    <property type="entry name" value="HAMP"/>
    <property type="match status" value="1"/>
</dbReference>
<evidence type="ECO:0000259" key="14">
    <source>
        <dbReference type="PROSITE" id="PS50109"/>
    </source>
</evidence>
<dbReference type="FunFam" id="3.30.565.10:FF:000006">
    <property type="entry name" value="Sensor histidine kinase WalK"/>
    <property type="match status" value="1"/>
</dbReference>
<dbReference type="SMART" id="SM00388">
    <property type="entry name" value="HisKA"/>
    <property type="match status" value="1"/>
</dbReference>
<keyword evidence="4" id="KW-0597">Phosphoprotein</keyword>
<evidence type="ECO:0000256" key="11">
    <source>
        <dbReference type="ARBA" id="ARBA00023012"/>
    </source>
</evidence>
<dbReference type="InterPro" id="IPR050351">
    <property type="entry name" value="BphY/WalK/GraS-like"/>
</dbReference>
<dbReference type="Gene3D" id="3.30.450.20">
    <property type="entry name" value="PAS domain"/>
    <property type="match status" value="1"/>
</dbReference>
<evidence type="ECO:0000256" key="3">
    <source>
        <dbReference type="ARBA" id="ARBA00012438"/>
    </source>
</evidence>
<dbReference type="Gene3D" id="3.30.565.10">
    <property type="entry name" value="Histidine kinase-like ATPase, C-terminal domain"/>
    <property type="match status" value="1"/>
</dbReference>
<dbReference type="SMART" id="SM00304">
    <property type="entry name" value="HAMP"/>
    <property type="match status" value="1"/>
</dbReference>
<evidence type="ECO:0000256" key="2">
    <source>
        <dbReference type="ARBA" id="ARBA00004141"/>
    </source>
</evidence>
<evidence type="ECO:0000256" key="12">
    <source>
        <dbReference type="ARBA" id="ARBA00023136"/>
    </source>
</evidence>
<dbReference type="InterPro" id="IPR005467">
    <property type="entry name" value="His_kinase_dom"/>
</dbReference>
<keyword evidence="10 13" id="KW-1133">Transmembrane helix</keyword>
<dbReference type="PRINTS" id="PR00344">
    <property type="entry name" value="BCTRLSENSOR"/>
</dbReference>
<dbReference type="GO" id="GO:0007234">
    <property type="term" value="P:osmosensory signaling via phosphorelay pathway"/>
    <property type="evidence" value="ECO:0007669"/>
    <property type="project" value="TreeGrafter"/>
</dbReference>
<dbReference type="GO" id="GO:0016020">
    <property type="term" value="C:membrane"/>
    <property type="evidence" value="ECO:0007669"/>
    <property type="project" value="UniProtKB-SubCell"/>
</dbReference>
<dbReference type="Pfam" id="PF02518">
    <property type="entry name" value="HATPase_c"/>
    <property type="match status" value="1"/>
</dbReference>
<dbReference type="PROSITE" id="PS50109">
    <property type="entry name" value="HIS_KIN"/>
    <property type="match status" value="1"/>
</dbReference>
<evidence type="ECO:0000259" key="15">
    <source>
        <dbReference type="PROSITE" id="PS50112"/>
    </source>
</evidence>
<evidence type="ECO:0000256" key="6">
    <source>
        <dbReference type="ARBA" id="ARBA00022692"/>
    </source>
</evidence>
<evidence type="ECO:0000313" key="18">
    <source>
        <dbReference type="Proteomes" id="UP000034704"/>
    </source>
</evidence>
<dbReference type="InterPro" id="IPR003594">
    <property type="entry name" value="HATPase_dom"/>
</dbReference>
<organism evidence="17 18">
    <name type="scientific">Candidatus Nomurabacteria bacterium GW2011_GWC2_42_20</name>
    <dbReference type="NCBI Taxonomy" id="1618756"/>
    <lineage>
        <taxon>Bacteria</taxon>
        <taxon>Candidatus Nomuraibacteriota</taxon>
    </lineage>
</organism>
<reference evidence="17 18" key="1">
    <citation type="journal article" date="2015" name="Nature">
        <title>rRNA introns, odd ribosomes, and small enigmatic genomes across a large radiation of phyla.</title>
        <authorList>
            <person name="Brown C.T."/>
            <person name="Hug L.A."/>
            <person name="Thomas B.C."/>
            <person name="Sharon I."/>
            <person name="Castelle C.J."/>
            <person name="Singh A."/>
            <person name="Wilkins M.J."/>
            <person name="Williams K.H."/>
            <person name="Banfield J.F."/>
        </authorList>
    </citation>
    <scope>NUCLEOTIDE SEQUENCE [LARGE SCALE GENOMIC DNA]</scope>
</reference>
<dbReference type="GO" id="GO:0000155">
    <property type="term" value="F:phosphorelay sensor kinase activity"/>
    <property type="evidence" value="ECO:0007669"/>
    <property type="project" value="InterPro"/>
</dbReference>
<protein>
    <recommendedName>
        <fullName evidence="3">histidine kinase</fullName>
        <ecNumber evidence="3">2.7.13.3</ecNumber>
    </recommendedName>
</protein>
<evidence type="ECO:0000256" key="13">
    <source>
        <dbReference type="SAM" id="Phobius"/>
    </source>
</evidence>
<dbReference type="Pfam" id="PF00512">
    <property type="entry name" value="HisKA"/>
    <property type="match status" value="1"/>
</dbReference>
<dbReference type="InterPro" id="IPR000014">
    <property type="entry name" value="PAS"/>
</dbReference>